<feature type="transmembrane region" description="Helical" evidence="7">
    <location>
        <begin position="480"/>
        <end position="499"/>
    </location>
</feature>
<keyword evidence="10" id="KW-1185">Reference proteome</keyword>
<dbReference type="STRING" id="1943.AQJ64_40910"/>
<dbReference type="Pfam" id="PF05140">
    <property type="entry name" value="ResB"/>
    <property type="match status" value="1"/>
</dbReference>
<reference evidence="9 10" key="1">
    <citation type="submission" date="2015-10" db="EMBL/GenBank/DDBJ databases">
        <title>Draft genome sequence of Streptomyces griseoruber DSM 40281, type strain for the species Streptomyces griseoruber.</title>
        <authorList>
            <person name="Ruckert C."/>
            <person name="Winkler A."/>
            <person name="Kalinowski J."/>
            <person name="Kampfer P."/>
            <person name="Glaeser S."/>
        </authorList>
    </citation>
    <scope>NUCLEOTIDE SEQUENCE [LARGE SCALE GENOMIC DNA]</scope>
    <source>
        <strain evidence="9 10">DSM 40281</strain>
    </source>
</reference>
<evidence type="ECO:0000256" key="6">
    <source>
        <dbReference type="SAM" id="MobiDB-lite"/>
    </source>
</evidence>
<dbReference type="EMBL" id="LMWW01000073">
    <property type="protein sequence ID" value="KUN75786.1"/>
    <property type="molecule type" value="Genomic_DNA"/>
</dbReference>
<evidence type="ECO:0000256" key="4">
    <source>
        <dbReference type="ARBA" id="ARBA00022989"/>
    </source>
</evidence>
<evidence type="ECO:0000256" key="3">
    <source>
        <dbReference type="ARBA" id="ARBA00022748"/>
    </source>
</evidence>
<feature type="transmembrane region" description="Helical" evidence="7">
    <location>
        <begin position="58"/>
        <end position="76"/>
    </location>
</feature>
<proteinExistence type="predicted"/>
<evidence type="ECO:0000256" key="1">
    <source>
        <dbReference type="ARBA" id="ARBA00004141"/>
    </source>
</evidence>
<feature type="transmembrane region" description="Helical" evidence="7">
    <location>
        <begin position="112"/>
        <end position="134"/>
    </location>
</feature>
<dbReference type="Proteomes" id="UP000052982">
    <property type="component" value="Unassembled WGS sequence"/>
</dbReference>
<evidence type="ECO:0000256" key="5">
    <source>
        <dbReference type="ARBA" id="ARBA00023136"/>
    </source>
</evidence>
<keyword evidence="2 7" id="KW-0812">Transmembrane</keyword>
<evidence type="ECO:0000313" key="10">
    <source>
        <dbReference type="Proteomes" id="UP000052982"/>
    </source>
</evidence>
<comment type="caution">
    <text evidence="9">The sequence shown here is derived from an EMBL/GenBank/DDBJ whole genome shotgun (WGS) entry which is preliminary data.</text>
</comment>
<organism evidence="9 10">
    <name type="scientific">Streptomyces griseoruber</name>
    <dbReference type="NCBI Taxonomy" id="1943"/>
    <lineage>
        <taxon>Bacteria</taxon>
        <taxon>Bacillati</taxon>
        <taxon>Actinomycetota</taxon>
        <taxon>Actinomycetes</taxon>
        <taxon>Kitasatosporales</taxon>
        <taxon>Streptomycetaceae</taxon>
        <taxon>Streptomyces</taxon>
    </lineage>
</organism>
<comment type="subcellular location">
    <subcellularLocation>
        <location evidence="1">Membrane</location>
        <topology evidence="1">Multi-pass membrane protein</topology>
    </subcellularLocation>
</comment>
<name>A0A101SKX6_9ACTN</name>
<dbReference type="OrthoDB" id="3949537at2"/>
<dbReference type="AlphaFoldDB" id="A0A101SKX6"/>
<evidence type="ECO:0000313" key="9">
    <source>
        <dbReference type="EMBL" id="KUN75786.1"/>
    </source>
</evidence>
<feature type="region of interest" description="Disordered" evidence="6">
    <location>
        <begin position="1"/>
        <end position="23"/>
    </location>
</feature>
<dbReference type="PANTHER" id="PTHR31566:SF0">
    <property type="entry name" value="CYTOCHROME C BIOGENESIS PROTEIN CCS1, CHLOROPLASTIC"/>
    <property type="match status" value="1"/>
</dbReference>
<sequence length="571" mass="61323">MSKTTTSDETAAAPEEGDLGAAGSQLSTAPAETLANVPGLGVVGWARWFWRQLTSMRVALLLLLLVALGAIPGSLIPQTGQDATKVADFAKAHPTLAPVYEKLGLFHVYSSVWFSAVYILLFVSLIGCIVPRTWQFVGQLRNRPPGAPKRLTRLPAYTTWRTGAEPEQVREAALALLKKRRFRAHLAGDAVSAEKGYLREVGNLAFHIALIVMLVAFAWGQLFKAEGNKLLVEGGSGFSNTLIAYDDFKSGNLFGVDDLNPFSFTLDKFKGTYEKTGPNKGTARTFQAAVTYSVGAYGKGKKDVVKVNHPLEIDDSKIYLTAHGYAPVITVRDGRGNVVFHDAVPLLPLDSNVTSSGVVKVLDGYKNAKGVTEQLGISAFFLPTYTAGSETASTFPALDNPVLNLAPYHGDLGVNSGIPQSVYQMDKTHMKAFKDSKKAQLRENLKPGETMTLPNGAGTVTYESTKQWANFQITQQPGSGWALTGAIAAIFGLAGSLFIQRRRVWVRAVKGADGVTVVEMAGLGRSESAKLPEELGDLAGILYDQAPGAPDPENDSDSPDPQVVPAERPEK</sequence>
<feature type="domain" description="ResB-like" evidence="8">
    <location>
        <begin position="56"/>
        <end position="535"/>
    </location>
</feature>
<dbReference type="GO" id="GO:0017004">
    <property type="term" value="P:cytochrome complex assembly"/>
    <property type="evidence" value="ECO:0007669"/>
    <property type="project" value="UniProtKB-KW"/>
</dbReference>
<dbReference type="GO" id="GO:0016020">
    <property type="term" value="C:membrane"/>
    <property type="evidence" value="ECO:0007669"/>
    <property type="project" value="UniProtKB-SubCell"/>
</dbReference>
<evidence type="ECO:0000259" key="8">
    <source>
        <dbReference type="Pfam" id="PF05140"/>
    </source>
</evidence>
<evidence type="ECO:0000256" key="7">
    <source>
        <dbReference type="SAM" id="Phobius"/>
    </source>
</evidence>
<keyword evidence="5 7" id="KW-0472">Membrane</keyword>
<evidence type="ECO:0000256" key="2">
    <source>
        <dbReference type="ARBA" id="ARBA00022692"/>
    </source>
</evidence>
<dbReference type="RefSeq" id="WP_055633725.1">
    <property type="nucleotide sequence ID" value="NZ_JBIRRP010000032.1"/>
</dbReference>
<keyword evidence="4 7" id="KW-1133">Transmembrane helix</keyword>
<feature type="region of interest" description="Disordered" evidence="6">
    <location>
        <begin position="543"/>
        <end position="571"/>
    </location>
</feature>
<dbReference type="PANTHER" id="PTHR31566">
    <property type="entry name" value="CYTOCHROME C BIOGENESIS PROTEIN CCS1, CHLOROPLASTIC"/>
    <property type="match status" value="1"/>
</dbReference>
<gene>
    <name evidence="9" type="ORF">AQJ64_40910</name>
</gene>
<keyword evidence="3" id="KW-0201">Cytochrome c-type biogenesis</keyword>
<protein>
    <submittedName>
        <fullName evidence="9">Cytochrome C biogenesis protein</fullName>
    </submittedName>
</protein>
<feature type="transmembrane region" description="Helical" evidence="7">
    <location>
        <begin position="204"/>
        <end position="223"/>
    </location>
</feature>
<dbReference type="InterPro" id="IPR023494">
    <property type="entry name" value="Cyt_c_bgen_Ccs1/CcsB/ResB"/>
</dbReference>
<accession>A0A101SKX6</accession>
<dbReference type="InterPro" id="IPR007816">
    <property type="entry name" value="ResB-like_domain"/>
</dbReference>